<evidence type="ECO:0000313" key="6">
    <source>
        <dbReference type="EMBL" id="CAE7482300.1"/>
    </source>
</evidence>
<dbReference type="PANTHER" id="PTHR44186">
    <property type="match status" value="1"/>
</dbReference>
<reference evidence="6" key="1">
    <citation type="submission" date="2021-02" db="EMBL/GenBank/DDBJ databases">
        <authorList>
            <person name="Dougan E. K."/>
            <person name="Rhodes N."/>
            <person name="Thang M."/>
            <person name="Chan C."/>
        </authorList>
    </citation>
    <scope>NUCLEOTIDE SEQUENCE</scope>
</reference>
<feature type="domain" description="Peptidase C14 caspase" evidence="5">
    <location>
        <begin position="467"/>
        <end position="591"/>
    </location>
</feature>
<keyword evidence="2 4" id="KW-0802">TPR repeat</keyword>
<dbReference type="Gene3D" id="1.25.40.10">
    <property type="entry name" value="Tetratricopeptide repeat domain"/>
    <property type="match status" value="3"/>
</dbReference>
<dbReference type="Pfam" id="PF13432">
    <property type="entry name" value="TPR_16"/>
    <property type="match status" value="1"/>
</dbReference>
<dbReference type="SUPFAM" id="SSF48452">
    <property type="entry name" value="TPR-like"/>
    <property type="match status" value="2"/>
</dbReference>
<evidence type="ECO:0000256" key="3">
    <source>
        <dbReference type="ARBA" id="ARBA00023778"/>
    </source>
</evidence>
<organism evidence="6 7">
    <name type="scientific">Symbiodinium natans</name>
    <dbReference type="NCBI Taxonomy" id="878477"/>
    <lineage>
        <taxon>Eukaryota</taxon>
        <taxon>Sar</taxon>
        <taxon>Alveolata</taxon>
        <taxon>Dinophyceae</taxon>
        <taxon>Suessiales</taxon>
        <taxon>Symbiodiniaceae</taxon>
        <taxon>Symbiodinium</taxon>
    </lineage>
</organism>
<dbReference type="PROSITE" id="PS50005">
    <property type="entry name" value="TPR"/>
    <property type="match status" value="6"/>
</dbReference>
<name>A0A812SK23_9DINO</name>
<evidence type="ECO:0000313" key="7">
    <source>
        <dbReference type="Proteomes" id="UP000604046"/>
    </source>
</evidence>
<dbReference type="SMART" id="SM00028">
    <property type="entry name" value="TPR"/>
    <property type="match status" value="8"/>
</dbReference>
<comment type="similarity">
    <text evidence="3">Belongs to the BBS4 family.</text>
</comment>
<dbReference type="GO" id="GO:0061512">
    <property type="term" value="P:protein localization to cilium"/>
    <property type="evidence" value="ECO:0007669"/>
    <property type="project" value="TreeGrafter"/>
</dbReference>
<feature type="repeat" description="TPR" evidence="4">
    <location>
        <begin position="251"/>
        <end position="284"/>
    </location>
</feature>
<evidence type="ECO:0000256" key="2">
    <source>
        <dbReference type="ARBA" id="ARBA00022803"/>
    </source>
</evidence>
<proteinExistence type="inferred from homology"/>
<dbReference type="GO" id="GO:0036064">
    <property type="term" value="C:ciliary basal body"/>
    <property type="evidence" value="ECO:0007669"/>
    <property type="project" value="TreeGrafter"/>
</dbReference>
<evidence type="ECO:0000259" key="5">
    <source>
        <dbReference type="Pfam" id="PF00656"/>
    </source>
</evidence>
<dbReference type="InterPro" id="IPR019734">
    <property type="entry name" value="TPR_rpt"/>
</dbReference>
<dbReference type="InterPro" id="IPR011600">
    <property type="entry name" value="Pept_C14_caspase"/>
</dbReference>
<protein>
    <submittedName>
        <fullName evidence="6">BBS4 protein</fullName>
    </submittedName>
</protein>
<dbReference type="OrthoDB" id="309339at2759"/>
<dbReference type="Pfam" id="PF00656">
    <property type="entry name" value="Peptidase_C14"/>
    <property type="match status" value="1"/>
</dbReference>
<dbReference type="EMBL" id="CAJNDS010002454">
    <property type="protein sequence ID" value="CAE7482300.1"/>
    <property type="molecule type" value="Genomic_DNA"/>
</dbReference>
<feature type="repeat" description="TPR" evidence="4">
    <location>
        <begin position="183"/>
        <end position="216"/>
    </location>
</feature>
<keyword evidence="7" id="KW-1185">Reference proteome</keyword>
<keyword evidence="1" id="KW-0677">Repeat</keyword>
<evidence type="ECO:0000256" key="4">
    <source>
        <dbReference type="PROSITE-ProRule" id="PRU00339"/>
    </source>
</evidence>
<dbReference type="GO" id="GO:0060271">
    <property type="term" value="P:cilium assembly"/>
    <property type="evidence" value="ECO:0007669"/>
    <property type="project" value="TreeGrafter"/>
</dbReference>
<dbReference type="PANTHER" id="PTHR44186:SF1">
    <property type="entry name" value="BARDET-BIEDL SYNDROME 4 PROTEIN"/>
    <property type="match status" value="1"/>
</dbReference>
<feature type="repeat" description="TPR" evidence="4">
    <location>
        <begin position="319"/>
        <end position="352"/>
    </location>
</feature>
<dbReference type="InterPro" id="IPR011990">
    <property type="entry name" value="TPR-like_helical_dom_sf"/>
</dbReference>
<dbReference type="Pfam" id="PF13414">
    <property type="entry name" value="TPR_11"/>
    <property type="match status" value="1"/>
</dbReference>
<accession>A0A812SK23</accession>
<evidence type="ECO:0000256" key="1">
    <source>
        <dbReference type="ARBA" id="ARBA00022737"/>
    </source>
</evidence>
<feature type="repeat" description="TPR" evidence="4">
    <location>
        <begin position="82"/>
        <end position="115"/>
    </location>
</feature>
<dbReference type="Gene3D" id="3.40.50.12660">
    <property type="match status" value="1"/>
</dbReference>
<gene>
    <name evidence="6" type="primary">BBS4</name>
    <name evidence="6" type="ORF">SNAT2548_LOCUS27076</name>
</gene>
<dbReference type="Proteomes" id="UP000604046">
    <property type="component" value="Unassembled WGS sequence"/>
</dbReference>
<feature type="repeat" description="TPR" evidence="4">
    <location>
        <begin position="149"/>
        <end position="182"/>
    </location>
</feature>
<dbReference type="GO" id="GO:0004197">
    <property type="term" value="F:cysteine-type endopeptidase activity"/>
    <property type="evidence" value="ECO:0007669"/>
    <property type="project" value="InterPro"/>
</dbReference>
<dbReference type="AlphaFoldDB" id="A0A812SK23"/>
<sequence>MAANAAASVKAGREKKNWLINLLYVRQEFKECMEVIEEQLRESNGMCEYAIYVKALIKRQEGQVQESLQLFQAATCISPLNVYNLKQMGRSLYLLGKHRGAIEVYDEAQKISPEDWEIWHNKGLCHMYLRQYDSSIECFTKANAIQRHDVTFMQLGKVYALQEDYKSAIDVYTEALEFSPEHAELLTTLGILYLRMGENFKAFDYLGNALTHDPKNAKTILAAGSIIQDHSDMDVALIKYRVAAVHTPNSAQLWNNIGMCFFGKTKYVAAIACLKRALYLDPFEWIISYNLGLVHLNTGQFASAFHFFSASINLKPDFPSSYMYLAITLSRLDDFSNACSAYEKAIEMDSDHMFHLNFAITLFNHGDLTEARRQFVLFSDLFQQLDEEQRNSDPEVNEQRQLLQRVLNSGPDRTLWSADPCPSHIIEMRVVLLPTLAMVKRALCGGLSVGCNYPSKAFGLAGAVLFPVNDAFLIAETLQAHLGFRHENMCVLHDVYPGQKKSLKVEPAKCPTRVNILQKLHQMVRSARPGDMLFFSFSGYGLQVDDMDGYQDEGYEEAILPTDFVDGRDGDYSVICTNDLHDVLLGVPADVAVTAVMARSSVMALAAVHSDQLRASPLRRVQDSHGLSIVKDCDHATTLIDVSGTIDGSLVSGLKLSDFCGLKAHSAKMNLASHNRDVWQATLIGHPI</sequence>
<dbReference type="GO" id="GO:0006508">
    <property type="term" value="P:proteolysis"/>
    <property type="evidence" value="ECO:0007669"/>
    <property type="project" value="InterPro"/>
</dbReference>
<dbReference type="PROSITE" id="PS50293">
    <property type="entry name" value="TPR_REGION"/>
    <property type="match status" value="1"/>
</dbReference>
<feature type="repeat" description="TPR" evidence="4">
    <location>
        <begin position="285"/>
        <end position="318"/>
    </location>
</feature>
<dbReference type="Pfam" id="PF13181">
    <property type="entry name" value="TPR_8"/>
    <property type="match status" value="2"/>
</dbReference>
<comment type="caution">
    <text evidence="6">The sequence shown here is derived from an EMBL/GenBank/DDBJ whole genome shotgun (WGS) entry which is preliminary data.</text>
</comment>